<proteinExistence type="predicted"/>
<accession>A0A381Z685</accession>
<dbReference type="Gene3D" id="3.40.50.2000">
    <property type="entry name" value="Glycogen Phosphorylase B"/>
    <property type="match status" value="1"/>
</dbReference>
<dbReference type="EMBL" id="UINC01019954">
    <property type="protein sequence ID" value="SVA84267.1"/>
    <property type="molecule type" value="Genomic_DNA"/>
</dbReference>
<dbReference type="AlphaFoldDB" id="A0A381Z685"/>
<dbReference type="GO" id="GO:0016757">
    <property type="term" value="F:glycosyltransferase activity"/>
    <property type="evidence" value="ECO:0007669"/>
    <property type="project" value="InterPro"/>
</dbReference>
<protein>
    <recommendedName>
        <fullName evidence="1">Glycosyl transferase family 1 domain-containing protein</fullName>
    </recommendedName>
</protein>
<dbReference type="InterPro" id="IPR001296">
    <property type="entry name" value="Glyco_trans_1"/>
</dbReference>
<dbReference type="CDD" id="cd03801">
    <property type="entry name" value="GT4_PimA-like"/>
    <property type="match status" value="1"/>
</dbReference>
<dbReference type="Pfam" id="PF00534">
    <property type="entry name" value="Glycos_transf_1"/>
    <property type="match status" value="1"/>
</dbReference>
<gene>
    <name evidence="2" type="ORF">METZ01_LOCUS137121</name>
</gene>
<name>A0A381Z685_9ZZZZ</name>
<organism evidence="2">
    <name type="scientific">marine metagenome</name>
    <dbReference type="NCBI Taxonomy" id="408172"/>
    <lineage>
        <taxon>unclassified sequences</taxon>
        <taxon>metagenomes</taxon>
        <taxon>ecological metagenomes</taxon>
    </lineage>
</organism>
<sequence>MGFDVHWVAGGFEPGWHANGATTVVPGLGIDDDGPPDPSELATALAGADLVVVENLCTIPLNPVAAHAVAEVLRGRPAVLHHHDPPWQRERFAHVTDLPPDDPAWRHVTINDLTRRQMADRGITATTIRNGFDPDPPPGDRAGTRASLGVADDTLLVAHPVRAIPRKDVGRAIAITAELGGTYWLLGPSEDGYGPELDRLLADAPCPVLRKPAPTRADIYAAADLVVFPSTWEGFGNPPVEAAIARKPAVVGDYPVAAELRALGLEWLPADDLTPVRTWLADPDPDLLDHNRAVATRELSLERMAGRLQALLEAAGWLP</sequence>
<evidence type="ECO:0000313" key="2">
    <source>
        <dbReference type="EMBL" id="SVA84267.1"/>
    </source>
</evidence>
<dbReference type="SUPFAM" id="SSF53756">
    <property type="entry name" value="UDP-Glycosyltransferase/glycogen phosphorylase"/>
    <property type="match status" value="1"/>
</dbReference>
<feature type="domain" description="Glycosyl transferase family 1" evidence="1">
    <location>
        <begin position="218"/>
        <end position="260"/>
    </location>
</feature>
<reference evidence="2" key="1">
    <citation type="submission" date="2018-05" db="EMBL/GenBank/DDBJ databases">
        <authorList>
            <person name="Lanie J.A."/>
            <person name="Ng W.-L."/>
            <person name="Kazmierczak K.M."/>
            <person name="Andrzejewski T.M."/>
            <person name="Davidsen T.M."/>
            <person name="Wayne K.J."/>
            <person name="Tettelin H."/>
            <person name="Glass J.I."/>
            <person name="Rusch D."/>
            <person name="Podicherti R."/>
            <person name="Tsui H.-C.T."/>
            <person name="Winkler M.E."/>
        </authorList>
    </citation>
    <scope>NUCLEOTIDE SEQUENCE</scope>
</reference>
<evidence type="ECO:0000259" key="1">
    <source>
        <dbReference type="Pfam" id="PF00534"/>
    </source>
</evidence>